<proteinExistence type="predicted"/>
<sequence length="391" mass="42428">MALTEDLKQILETALPTDPSFRRIDKAVIDSCLSETRRYASEGCIEAFLMSAMRLLALPQNGHTRLIPNDAISVLPLRFVNVGRSVQVMGAAPGVIAPRGKLIAINGAALSKIEATAENFLAGTCQRKRVIGPILFAWPYALAHLGFSSNGKATEYRVQDENGQIANLKLANEHTVPGSMLYPRNEHGKADPAWEPEIFVEIQDWQELGLSIVLPSFFDPNESALPKAISAAVEHVRAGSTKTLLIDVRGNTGGDFLLTMPLIDAISESANKQVVVLVDKFTFSAAIVFVAILRHRLGNRLKLIGEEMGDGLTFFAEGGLLDLPVSGAVVRYSTAFHDWKNGTSDETTPPDIARQIVPAGALSLDLEWVARPTGEDANVAFYQQILKSVND</sequence>
<dbReference type="STRING" id="981384.GCA_000192475_02815"/>
<dbReference type="EMBL" id="RCCT01000001">
    <property type="protein sequence ID" value="RLK10177.1"/>
    <property type="molecule type" value="Genomic_DNA"/>
</dbReference>
<dbReference type="Gene3D" id="3.90.226.10">
    <property type="entry name" value="2-enoyl-CoA Hydratase, Chain A, domain 1"/>
    <property type="match status" value="1"/>
</dbReference>
<name>A0A497ZQF7_9RHOB</name>
<dbReference type="InterPro" id="IPR029045">
    <property type="entry name" value="ClpP/crotonase-like_dom_sf"/>
</dbReference>
<dbReference type="Proteomes" id="UP000271700">
    <property type="component" value="Unassembled WGS sequence"/>
</dbReference>
<evidence type="ECO:0000313" key="1">
    <source>
        <dbReference type="EMBL" id="RLK10177.1"/>
    </source>
</evidence>
<gene>
    <name evidence="1" type="ORF">CLV75_0143</name>
</gene>
<dbReference type="OrthoDB" id="5480566at2"/>
<dbReference type="SUPFAM" id="SSF52096">
    <property type="entry name" value="ClpP/crotonase"/>
    <property type="match status" value="1"/>
</dbReference>
<reference evidence="1 2" key="1">
    <citation type="submission" date="2018-10" db="EMBL/GenBank/DDBJ databases">
        <title>Genomic Encyclopedia of Archaeal and Bacterial Type Strains, Phase II (KMG-II): from individual species to whole genera.</title>
        <authorList>
            <person name="Goeker M."/>
        </authorList>
    </citation>
    <scope>NUCLEOTIDE SEQUENCE [LARGE SCALE GENOMIC DNA]</scope>
    <source>
        <strain evidence="1 2">DSM 29317</strain>
    </source>
</reference>
<comment type="caution">
    <text evidence="1">The sequence shown here is derived from an EMBL/GenBank/DDBJ whole genome shotgun (WGS) entry which is preliminary data.</text>
</comment>
<evidence type="ECO:0008006" key="3">
    <source>
        <dbReference type="Google" id="ProtNLM"/>
    </source>
</evidence>
<dbReference type="RefSeq" id="WP_010439170.1">
    <property type="nucleotide sequence ID" value="NZ_AEYW01000006.1"/>
</dbReference>
<accession>A0A497ZQF7</accession>
<evidence type="ECO:0000313" key="2">
    <source>
        <dbReference type="Proteomes" id="UP000271700"/>
    </source>
</evidence>
<keyword evidence="2" id="KW-1185">Reference proteome</keyword>
<protein>
    <recommendedName>
        <fullName evidence="3">Peptidase S41-like protein</fullName>
    </recommendedName>
</protein>
<dbReference type="AlphaFoldDB" id="A0A497ZQF7"/>
<organism evidence="1 2">
    <name type="scientific">Ruegeria conchae</name>
    <dbReference type="NCBI Taxonomy" id="981384"/>
    <lineage>
        <taxon>Bacteria</taxon>
        <taxon>Pseudomonadati</taxon>
        <taxon>Pseudomonadota</taxon>
        <taxon>Alphaproteobacteria</taxon>
        <taxon>Rhodobacterales</taxon>
        <taxon>Roseobacteraceae</taxon>
        <taxon>Ruegeria</taxon>
    </lineage>
</organism>